<keyword evidence="3" id="KW-1185">Reference proteome</keyword>
<feature type="compositionally biased region" description="Basic and acidic residues" evidence="1">
    <location>
        <begin position="70"/>
        <end position="96"/>
    </location>
</feature>
<feature type="compositionally biased region" description="Polar residues" evidence="1">
    <location>
        <begin position="14"/>
        <end position="25"/>
    </location>
</feature>
<feature type="region of interest" description="Disordered" evidence="1">
    <location>
        <begin position="70"/>
        <end position="103"/>
    </location>
</feature>
<gene>
    <name evidence="2" type="ORF">WR25_14906</name>
</gene>
<evidence type="ECO:0000256" key="1">
    <source>
        <dbReference type="SAM" id="MobiDB-lite"/>
    </source>
</evidence>
<feature type="region of interest" description="Disordered" evidence="1">
    <location>
        <begin position="1"/>
        <end position="30"/>
    </location>
</feature>
<dbReference type="Proteomes" id="UP000218231">
    <property type="component" value="Unassembled WGS sequence"/>
</dbReference>
<reference evidence="2 3" key="1">
    <citation type="journal article" date="2017" name="Curr. Biol.">
        <title>Genome architecture and evolution of a unichromosomal asexual nematode.</title>
        <authorList>
            <person name="Fradin H."/>
            <person name="Zegar C."/>
            <person name="Gutwein M."/>
            <person name="Lucas J."/>
            <person name="Kovtun M."/>
            <person name="Corcoran D."/>
            <person name="Baugh L.R."/>
            <person name="Kiontke K."/>
            <person name="Gunsalus K."/>
            <person name="Fitch D.H."/>
            <person name="Piano F."/>
        </authorList>
    </citation>
    <scope>NUCLEOTIDE SEQUENCE [LARGE SCALE GENOMIC DNA]</scope>
    <source>
        <strain evidence="2">PF1309</strain>
    </source>
</reference>
<sequence length="103" mass="11388">MFAPRSSMKFTFKSPPSITSNTVINKNPDPVKIRNFDCEVEFGGERQGYEQQQGHGQGNRYVFCARRDAEKGENNKAAEVGTDKETGKERSGRSVGDETGQLG</sequence>
<name>A0A2A2J4N2_9BILA</name>
<proteinExistence type="predicted"/>
<accession>A0A2A2J4N2</accession>
<evidence type="ECO:0000313" key="3">
    <source>
        <dbReference type="Proteomes" id="UP000218231"/>
    </source>
</evidence>
<evidence type="ECO:0000313" key="2">
    <source>
        <dbReference type="EMBL" id="PAV56533.1"/>
    </source>
</evidence>
<dbReference type="AlphaFoldDB" id="A0A2A2J4N2"/>
<dbReference type="EMBL" id="LIAE01010698">
    <property type="protein sequence ID" value="PAV56533.1"/>
    <property type="molecule type" value="Genomic_DNA"/>
</dbReference>
<comment type="caution">
    <text evidence="2">The sequence shown here is derived from an EMBL/GenBank/DDBJ whole genome shotgun (WGS) entry which is preliminary data.</text>
</comment>
<protein>
    <submittedName>
        <fullName evidence="2">Uncharacterized protein</fullName>
    </submittedName>
</protein>
<organism evidence="2 3">
    <name type="scientific">Diploscapter pachys</name>
    <dbReference type="NCBI Taxonomy" id="2018661"/>
    <lineage>
        <taxon>Eukaryota</taxon>
        <taxon>Metazoa</taxon>
        <taxon>Ecdysozoa</taxon>
        <taxon>Nematoda</taxon>
        <taxon>Chromadorea</taxon>
        <taxon>Rhabditida</taxon>
        <taxon>Rhabditina</taxon>
        <taxon>Rhabditomorpha</taxon>
        <taxon>Rhabditoidea</taxon>
        <taxon>Rhabditidae</taxon>
        <taxon>Diploscapter</taxon>
    </lineage>
</organism>